<sequence length="83" mass="8940">METKEQPALAAPDWEALAPWLLDRATAQGRRDGLAGLHDRAPALPGPWPAPPALLQAGLGQCYAAGLRHGQDVRLEQARRRAV</sequence>
<evidence type="ECO:0000313" key="2">
    <source>
        <dbReference type="Proteomes" id="UP000188879"/>
    </source>
</evidence>
<dbReference type="EMBL" id="MLCO01000313">
    <property type="protein sequence ID" value="ONG46703.1"/>
    <property type="molecule type" value="Genomic_DNA"/>
</dbReference>
<name>A0A1V2GVX1_9PROT</name>
<comment type="caution">
    <text evidence="1">The sequence shown here is derived from an EMBL/GenBank/DDBJ whole genome shotgun (WGS) entry which is preliminary data.</text>
</comment>
<reference evidence="1 2" key="1">
    <citation type="submission" date="2016-10" db="EMBL/GenBank/DDBJ databases">
        <title>Draft Genome sequence of Roseomonas sp. strain M3.</title>
        <authorList>
            <person name="Subhash Y."/>
            <person name="Lee S."/>
        </authorList>
    </citation>
    <scope>NUCLEOTIDE SEQUENCE [LARGE SCALE GENOMIC DNA]</scope>
    <source>
        <strain evidence="1 2">M3</strain>
    </source>
</reference>
<protein>
    <submittedName>
        <fullName evidence="1">Uncharacterized protein</fullName>
    </submittedName>
</protein>
<proteinExistence type="predicted"/>
<dbReference type="Proteomes" id="UP000188879">
    <property type="component" value="Unassembled WGS sequence"/>
</dbReference>
<dbReference type="AlphaFoldDB" id="A0A1V2GVX1"/>
<organism evidence="1 2">
    <name type="scientific">Teichococcus deserti</name>
    <dbReference type="NCBI Taxonomy" id="1817963"/>
    <lineage>
        <taxon>Bacteria</taxon>
        <taxon>Pseudomonadati</taxon>
        <taxon>Pseudomonadota</taxon>
        <taxon>Alphaproteobacteria</taxon>
        <taxon>Acetobacterales</taxon>
        <taxon>Roseomonadaceae</taxon>
        <taxon>Roseomonas</taxon>
    </lineage>
</organism>
<dbReference type="RefSeq" id="WP_076959998.1">
    <property type="nucleotide sequence ID" value="NZ_MLCO01000313.1"/>
</dbReference>
<keyword evidence="2" id="KW-1185">Reference proteome</keyword>
<gene>
    <name evidence="1" type="ORF">BKE38_25010</name>
</gene>
<evidence type="ECO:0000313" key="1">
    <source>
        <dbReference type="EMBL" id="ONG46703.1"/>
    </source>
</evidence>
<accession>A0A1V2GVX1</accession>